<proteinExistence type="predicted"/>
<sequence length="111" mass="12662">MKYIGSIKEDLFCRKRLENEKGLIITTVRRSTIKNAVRKPSLAETLRVPEEECQPGKRIAVGCKKQNLGGCKKQNLGGSHVQQDQQMQRHKCFYSIAIYEYTSSNSETNIL</sequence>
<dbReference type="AlphaFoldDB" id="A0AAW1UIW7"/>
<gene>
    <name evidence="1" type="ORF">WA026_022519</name>
</gene>
<evidence type="ECO:0000313" key="1">
    <source>
        <dbReference type="EMBL" id="KAK9882653.1"/>
    </source>
</evidence>
<comment type="caution">
    <text evidence="1">The sequence shown here is derived from an EMBL/GenBank/DDBJ whole genome shotgun (WGS) entry which is preliminary data.</text>
</comment>
<organism evidence="1 2">
    <name type="scientific">Henosepilachna vigintioctopunctata</name>
    <dbReference type="NCBI Taxonomy" id="420089"/>
    <lineage>
        <taxon>Eukaryota</taxon>
        <taxon>Metazoa</taxon>
        <taxon>Ecdysozoa</taxon>
        <taxon>Arthropoda</taxon>
        <taxon>Hexapoda</taxon>
        <taxon>Insecta</taxon>
        <taxon>Pterygota</taxon>
        <taxon>Neoptera</taxon>
        <taxon>Endopterygota</taxon>
        <taxon>Coleoptera</taxon>
        <taxon>Polyphaga</taxon>
        <taxon>Cucujiformia</taxon>
        <taxon>Coccinelloidea</taxon>
        <taxon>Coccinellidae</taxon>
        <taxon>Epilachninae</taxon>
        <taxon>Epilachnini</taxon>
        <taxon>Henosepilachna</taxon>
    </lineage>
</organism>
<evidence type="ECO:0000313" key="2">
    <source>
        <dbReference type="Proteomes" id="UP001431783"/>
    </source>
</evidence>
<keyword evidence="2" id="KW-1185">Reference proteome</keyword>
<accession>A0AAW1UIW7</accession>
<dbReference type="EMBL" id="JARQZJ010000079">
    <property type="protein sequence ID" value="KAK9882653.1"/>
    <property type="molecule type" value="Genomic_DNA"/>
</dbReference>
<reference evidence="1 2" key="1">
    <citation type="submission" date="2023-03" db="EMBL/GenBank/DDBJ databases">
        <title>Genome insight into feeding habits of ladybird beetles.</title>
        <authorList>
            <person name="Li H.-S."/>
            <person name="Huang Y.-H."/>
            <person name="Pang H."/>
        </authorList>
    </citation>
    <scope>NUCLEOTIDE SEQUENCE [LARGE SCALE GENOMIC DNA]</scope>
    <source>
        <strain evidence="1">SYSU_2023b</strain>
        <tissue evidence="1">Whole body</tissue>
    </source>
</reference>
<name>A0AAW1UIW7_9CUCU</name>
<protein>
    <submittedName>
        <fullName evidence="1">Uncharacterized protein</fullName>
    </submittedName>
</protein>
<dbReference type="Proteomes" id="UP001431783">
    <property type="component" value="Unassembled WGS sequence"/>
</dbReference>